<reference evidence="1 2" key="1">
    <citation type="submission" date="2019-06" db="EMBL/GenBank/DDBJ databases">
        <title>Sequencing the genomes of 1000 actinobacteria strains.</title>
        <authorList>
            <person name="Klenk H.-P."/>
        </authorList>
    </citation>
    <scope>NUCLEOTIDE SEQUENCE [LARGE SCALE GENOMIC DNA]</scope>
    <source>
        <strain evidence="1 2">DSM 24683</strain>
    </source>
</reference>
<protein>
    <recommendedName>
        <fullName evidence="3">Flavoprotein</fullName>
    </recommendedName>
</protein>
<dbReference type="AlphaFoldDB" id="A0A561BQU1"/>
<keyword evidence="2" id="KW-1185">Reference proteome</keyword>
<gene>
    <name evidence="1" type="ORF">FB561_2276</name>
</gene>
<accession>A0A561BQU1</accession>
<name>A0A561BQU1_9ACTN</name>
<dbReference type="Proteomes" id="UP000318380">
    <property type="component" value="Unassembled WGS sequence"/>
</dbReference>
<dbReference type="EMBL" id="VIVK01000001">
    <property type="protein sequence ID" value="TWD81172.1"/>
    <property type="molecule type" value="Genomic_DNA"/>
</dbReference>
<proteinExistence type="predicted"/>
<evidence type="ECO:0000313" key="2">
    <source>
        <dbReference type="Proteomes" id="UP000318380"/>
    </source>
</evidence>
<comment type="caution">
    <text evidence="1">The sequence shown here is derived from an EMBL/GenBank/DDBJ whole genome shotgun (WGS) entry which is preliminary data.</text>
</comment>
<evidence type="ECO:0000313" key="1">
    <source>
        <dbReference type="EMBL" id="TWD81172.1"/>
    </source>
</evidence>
<dbReference type="OrthoDB" id="161343at2"/>
<sequence length="105" mass="11297">MIGVVGSSAGGVEHLRSGLVEPLIAEGYQVAVTLTPTAARWLFPRVNAGHARHPSWEGHLGLLRKAEVRLVYGEDVWALRQPQAAGIARPLPWATILGELLEMVG</sequence>
<evidence type="ECO:0008006" key="3">
    <source>
        <dbReference type="Google" id="ProtNLM"/>
    </source>
</evidence>
<organism evidence="1 2">
    <name type="scientific">Kribbella amoyensis</name>
    <dbReference type="NCBI Taxonomy" id="996641"/>
    <lineage>
        <taxon>Bacteria</taxon>
        <taxon>Bacillati</taxon>
        <taxon>Actinomycetota</taxon>
        <taxon>Actinomycetes</taxon>
        <taxon>Propionibacteriales</taxon>
        <taxon>Kribbellaceae</taxon>
        <taxon>Kribbella</taxon>
    </lineage>
</organism>